<dbReference type="GO" id="GO:0045292">
    <property type="term" value="P:mRNA cis splicing, via spliceosome"/>
    <property type="evidence" value="ECO:0007669"/>
    <property type="project" value="EnsemblFungi"/>
</dbReference>
<dbReference type="InterPro" id="IPR006767">
    <property type="entry name" value="Cwf19-like_C_dom-2"/>
</dbReference>
<dbReference type="eggNOG" id="KOG2477">
    <property type="taxonomic scope" value="Eukaryota"/>
</dbReference>
<evidence type="ECO:0000313" key="6">
    <source>
        <dbReference type="JaponicusDB" id="SJAG_02078"/>
    </source>
</evidence>
<dbReference type="Pfam" id="PF04676">
    <property type="entry name" value="CwfJ_C_2"/>
    <property type="match status" value="1"/>
</dbReference>
<dbReference type="STRING" id="402676.B6JZN6"/>
<feature type="compositionally biased region" description="Basic residues" evidence="2">
    <location>
        <begin position="34"/>
        <end position="49"/>
    </location>
</feature>
<dbReference type="HOGENOM" id="CLU_015540_2_1_1"/>
<evidence type="ECO:0000313" key="5">
    <source>
        <dbReference type="EMBL" id="EEB07004.2"/>
    </source>
</evidence>
<evidence type="ECO:0000313" key="7">
    <source>
        <dbReference type="Proteomes" id="UP000001744"/>
    </source>
</evidence>
<evidence type="ECO:0000259" key="3">
    <source>
        <dbReference type="Pfam" id="PF04676"/>
    </source>
</evidence>
<dbReference type="GO" id="GO:0071014">
    <property type="term" value="C:post-mRNA release spliceosomal complex"/>
    <property type="evidence" value="ECO:0000318"/>
    <property type="project" value="GO_Central"/>
</dbReference>
<sequence>MDQEETTTQSEYRPRNRRYDERSSRRAEEDSRRNHDHKSRHSRHRHHRRNNDADRDEGRSRHQSHSHYRHRREREEHVKHPVDERELSPASKRTVQQPDDFSAKEMVRAPKQSTFGSRFTPATNEDVFNFGTYGSSASATKLGPKTALPEKLETEEPQLQPSSLAREDRESSTASVVSYTIGDNGSEWRMMKLRRTIEAAKSSGVPVEQVALERYGSLRLFYEAREEYEELEKRKRPKRRGINEGDTPITKVTGRLYFERMAREGHQLSQETGERVGSTNVASTSSSSVPTLDQLNKMRAAVLRARLTNDPREKQLEQDFEAAQSAFEKSKSAKTAVINPSNSCYNQTIEEMVKEEKQTRRLGLDASLARNIMSDSRYSNDLDYMEEHANRLADRVKRREINLERLPTMNMKKAEHILDNCPLCLNAEMQPLAPVVALGHRAYLSLPTEPALAKYHCIIVPNHHRVNTLECDEDEWDEIRNFMKCVALMFDSLNMGVIFYENVPSPEKFVHTAIECVPVPKRMLQLAPAYFKEAILASDEEWSQHKKIIDTQAAAERGAGKYAFRNSMVKELGYFHVWFTIDGGLGHVVEDAEKWGSHDSLPRQVFATMLKLPQDYIRRRGKWTGGFDERELPFKKLFSKFDWTRQLTE</sequence>
<dbReference type="PANTHER" id="PTHR12072">
    <property type="entry name" value="CWF19, CELL CYCLE CONTROL PROTEIN"/>
    <property type="match status" value="1"/>
</dbReference>
<dbReference type="RefSeq" id="XP_002173297.2">
    <property type="nucleotide sequence ID" value="XM_002173261.2"/>
</dbReference>
<gene>
    <name evidence="6" type="primary">cwf19</name>
    <name evidence="5" type="ORF">SJAG_02078</name>
</gene>
<dbReference type="PANTHER" id="PTHR12072:SF5">
    <property type="entry name" value="CWF19-LIKE PROTEIN 2"/>
    <property type="match status" value="1"/>
</dbReference>
<feature type="domain" description="Cwf19-like C-terminal" evidence="4">
    <location>
        <begin position="410"/>
        <end position="532"/>
    </location>
</feature>
<evidence type="ECO:0000256" key="1">
    <source>
        <dbReference type="ARBA" id="ARBA00006795"/>
    </source>
</evidence>
<evidence type="ECO:0000256" key="2">
    <source>
        <dbReference type="SAM" id="MobiDB-lite"/>
    </source>
</evidence>
<dbReference type="AlphaFoldDB" id="B6JZN6"/>
<evidence type="ECO:0000259" key="4">
    <source>
        <dbReference type="Pfam" id="PF04677"/>
    </source>
</evidence>
<keyword evidence="7" id="KW-1185">Reference proteome</keyword>
<feature type="compositionally biased region" description="Polar residues" evidence="2">
    <location>
        <begin position="1"/>
        <end position="10"/>
    </location>
</feature>
<dbReference type="GO" id="GO:0005684">
    <property type="term" value="C:U2-type spliceosomal complex"/>
    <property type="evidence" value="ECO:0007669"/>
    <property type="project" value="EnsemblFungi"/>
</dbReference>
<feature type="region of interest" description="Disordered" evidence="2">
    <location>
        <begin position="265"/>
        <end position="290"/>
    </location>
</feature>
<proteinExistence type="inferred from homology"/>
<dbReference type="SUPFAM" id="SSF54197">
    <property type="entry name" value="HIT-like"/>
    <property type="match status" value="1"/>
</dbReference>
<dbReference type="InterPro" id="IPR040194">
    <property type="entry name" value="Cwf19-like"/>
</dbReference>
<reference evidence="5 7" key="1">
    <citation type="journal article" date="2011" name="Science">
        <title>Comparative functional genomics of the fission yeasts.</title>
        <authorList>
            <person name="Rhind N."/>
            <person name="Chen Z."/>
            <person name="Yassour M."/>
            <person name="Thompson D.A."/>
            <person name="Haas B.J."/>
            <person name="Habib N."/>
            <person name="Wapinski I."/>
            <person name="Roy S."/>
            <person name="Lin M.F."/>
            <person name="Heiman D.I."/>
            <person name="Young S.K."/>
            <person name="Furuya K."/>
            <person name="Guo Y."/>
            <person name="Pidoux A."/>
            <person name="Chen H.M."/>
            <person name="Robbertse B."/>
            <person name="Goldberg J.M."/>
            <person name="Aoki K."/>
            <person name="Bayne E.H."/>
            <person name="Berlin A.M."/>
            <person name="Desjardins C.A."/>
            <person name="Dobbs E."/>
            <person name="Dukaj L."/>
            <person name="Fan L."/>
            <person name="FitzGerald M.G."/>
            <person name="French C."/>
            <person name="Gujja S."/>
            <person name="Hansen K."/>
            <person name="Keifenheim D."/>
            <person name="Levin J.Z."/>
            <person name="Mosher R.A."/>
            <person name="Mueller C.A."/>
            <person name="Pfiffner J."/>
            <person name="Priest M."/>
            <person name="Russ C."/>
            <person name="Smialowska A."/>
            <person name="Swoboda P."/>
            <person name="Sykes S.M."/>
            <person name="Vaughn M."/>
            <person name="Vengrova S."/>
            <person name="Yoder R."/>
            <person name="Zeng Q."/>
            <person name="Allshire R."/>
            <person name="Baulcombe D."/>
            <person name="Birren B.W."/>
            <person name="Brown W."/>
            <person name="Ekwall K."/>
            <person name="Kellis M."/>
            <person name="Leatherwood J."/>
            <person name="Levin H."/>
            <person name="Margalit H."/>
            <person name="Martienssen R."/>
            <person name="Nieduszynski C.A."/>
            <person name="Spatafora J.W."/>
            <person name="Friedman N."/>
            <person name="Dalgaard J.Z."/>
            <person name="Baumann P."/>
            <person name="Niki H."/>
            <person name="Regev A."/>
            <person name="Nusbaum C."/>
        </authorList>
    </citation>
    <scope>NUCLEOTIDE SEQUENCE [LARGE SCALE GENOMIC DNA]</scope>
    <source>
        <strain evidence="7">yFS275 / FY16936</strain>
    </source>
</reference>
<feature type="compositionally biased region" description="Basic and acidic residues" evidence="2">
    <location>
        <begin position="12"/>
        <end position="33"/>
    </location>
</feature>
<dbReference type="Pfam" id="PF04677">
    <property type="entry name" value="CwfJ_C_1"/>
    <property type="match status" value="1"/>
</dbReference>
<feature type="compositionally biased region" description="Basic and acidic residues" evidence="2">
    <location>
        <begin position="50"/>
        <end position="60"/>
    </location>
</feature>
<dbReference type="EMBL" id="KE651168">
    <property type="protein sequence ID" value="EEB07004.2"/>
    <property type="molecule type" value="Genomic_DNA"/>
</dbReference>
<dbReference type="GeneID" id="7047924"/>
<feature type="region of interest" description="Disordered" evidence="2">
    <location>
        <begin position="152"/>
        <end position="176"/>
    </location>
</feature>
<dbReference type="GO" id="GO:0000974">
    <property type="term" value="C:Prp19 complex"/>
    <property type="evidence" value="ECO:0007669"/>
    <property type="project" value="EnsemblFungi"/>
</dbReference>
<dbReference type="JaponicusDB" id="SJAG_02078">
    <property type="gene designation" value="cwf19"/>
</dbReference>
<dbReference type="OMA" id="MVEFASH"/>
<dbReference type="Proteomes" id="UP000001744">
    <property type="component" value="Unassembled WGS sequence"/>
</dbReference>
<accession>B6JZN6</accession>
<feature type="compositionally biased region" description="Low complexity" evidence="2">
    <location>
        <begin position="276"/>
        <end position="290"/>
    </location>
</feature>
<protein>
    <submittedName>
        <fullName evidence="5">Complexed with Cdc5 protein Cwf19</fullName>
    </submittedName>
</protein>
<organism evidence="5 7">
    <name type="scientific">Schizosaccharomyces japonicus (strain yFS275 / FY16936)</name>
    <name type="common">Fission yeast</name>
    <dbReference type="NCBI Taxonomy" id="402676"/>
    <lineage>
        <taxon>Eukaryota</taxon>
        <taxon>Fungi</taxon>
        <taxon>Dikarya</taxon>
        <taxon>Ascomycota</taxon>
        <taxon>Taphrinomycotina</taxon>
        <taxon>Schizosaccharomycetes</taxon>
        <taxon>Schizosaccharomycetales</taxon>
        <taxon>Schizosaccharomycetaceae</taxon>
        <taxon>Schizosaccharomyces</taxon>
    </lineage>
</organism>
<dbReference type="OrthoDB" id="2113965at2759"/>
<feature type="region of interest" description="Disordered" evidence="2">
    <location>
        <begin position="1"/>
        <end position="105"/>
    </location>
</feature>
<dbReference type="InterPro" id="IPR036265">
    <property type="entry name" value="HIT-like_sf"/>
</dbReference>
<feature type="domain" description="Cwf19-like protein C-terminal" evidence="3">
    <location>
        <begin position="541"/>
        <end position="644"/>
    </location>
</feature>
<feature type="compositionally biased region" description="Basic residues" evidence="2">
    <location>
        <begin position="61"/>
        <end position="72"/>
    </location>
</feature>
<name>B6JZN6_SCHJY</name>
<dbReference type="GO" id="GO:0000398">
    <property type="term" value="P:mRNA splicing, via spliceosome"/>
    <property type="evidence" value="ECO:0000318"/>
    <property type="project" value="GO_Central"/>
</dbReference>
<comment type="similarity">
    <text evidence="1">Belongs to the CWF19 family.</text>
</comment>
<dbReference type="InterPro" id="IPR006768">
    <property type="entry name" value="Cwf19-like_C_dom-1"/>
</dbReference>
<feature type="compositionally biased region" description="Basic and acidic residues" evidence="2">
    <location>
        <begin position="73"/>
        <end position="87"/>
    </location>
</feature>
<dbReference type="VEuPathDB" id="FungiDB:SJAG_02078"/>